<dbReference type="InterPro" id="IPR025048">
    <property type="entry name" value="DUF3987"/>
</dbReference>
<proteinExistence type="predicted"/>
<dbReference type="AlphaFoldDB" id="A0A450TGY9"/>
<name>A0A450TGY9_9GAMM</name>
<reference evidence="1" key="1">
    <citation type="submission" date="2019-02" db="EMBL/GenBank/DDBJ databases">
        <authorList>
            <person name="Gruber-Vodicka R. H."/>
            <person name="Seah K. B. B."/>
        </authorList>
    </citation>
    <scope>NUCLEOTIDE SEQUENCE</scope>
    <source>
        <strain evidence="1">BECK_DK161</strain>
        <strain evidence="2">BECK_DK47</strain>
    </source>
</reference>
<dbReference type="EMBL" id="CAADEX010000202">
    <property type="protein sequence ID" value="VFJ67923.1"/>
    <property type="molecule type" value="Genomic_DNA"/>
</dbReference>
<gene>
    <name evidence="2" type="ORF">BECKDK2373B_GA0170837_12025</name>
    <name evidence="1" type="ORF">BECKDK2373C_GA0170839_11496</name>
</gene>
<protein>
    <submittedName>
        <fullName evidence="1">Uncharacterized protein</fullName>
    </submittedName>
</protein>
<dbReference type="EMBL" id="CAADEY010000149">
    <property type="protein sequence ID" value="VFJ66490.1"/>
    <property type="molecule type" value="Genomic_DNA"/>
</dbReference>
<organism evidence="1">
    <name type="scientific">Candidatus Kentrum sp. DK</name>
    <dbReference type="NCBI Taxonomy" id="2126562"/>
    <lineage>
        <taxon>Bacteria</taxon>
        <taxon>Pseudomonadati</taxon>
        <taxon>Pseudomonadota</taxon>
        <taxon>Gammaproteobacteria</taxon>
        <taxon>Candidatus Kentrum</taxon>
    </lineage>
</organism>
<dbReference type="Pfam" id="PF13148">
    <property type="entry name" value="DUF3987"/>
    <property type="match status" value="1"/>
</dbReference>
<accession>A0A450TGY9</accession>
<sequence>MIFGAHGMGKESIMRNLGLLNILWDGGAHSIGRRTSESFTVRGVRFTMAMQIQEATLRSFFERSEGLARGTGFLARFLVAWPESTQGFRPYYESARNRHAKNGNEGGWGRVQRAPRGHNLSAGGSLHSSPATQYVLLTFGLQLVRVKSKQLSSSGVSGLTYMIVFLKHLRHGLTSVSSINASPKFRAIRCLSITTGHYPPPC</sequence>
<evidence type="ECO:0000313" key="2">
    <source>
        <dbReference type="EMBL" id="VFJ67923.1"/>
    </source>
</evidence>
<evidence type="ECO:0000313" key="1">
    <source>
        <dbReference type="EMBL" id="VFJ66490.1"/>
    </source>
</evidence>